<keyword evidence="1" id="KW-0614">Plasmid</keyword>
<dbReference type="AlphaFoldDB" id="A0AAU7MTG8"/>
<organism evidence="1">
    <name type="scientific">Marinobacter sp. MMG032</name>
    <dbReference type="NCBI Taxonomy" id="3158548"/>
    <lineage>
        <taxon>Bacteria</taxon>
        <taxon>Pseudomonadati</taxon>
        <taxon>Pseudomonadota</taxon>
        <taxon>Gammaproteobacteria</taxon>
        <taxon>Pseudomonadales</taxon>
        <taxon>Marinobacteraceae</taxon>
        <taxon>Marinobacter</taxon>
    </lineage>
</organism>
<name>A0AAU7MTG8_9GAMM</name>
<dbReference type="KEGG" id="mamm:ABNF92_19890"/>
<proteinExistence type="predicted"/>
<dbReference type="EMBL" id="CP157803">
    <property type="protein sequence ID" value="XBQ21571.1"/>
    <property type="molecule type" value="Genomic_DNA"/>
</dbReference>
<reference evidence="1" key="1">
    <citation type="submission" date="2024-05" db="EMBL/GenBank/DDBJ databases">
        <title>Draft Genome Sequences of Flagellimonas sp. MMG031 and Marinobacter sp. MMG032 Isolated from the dinoflagellate Symbiodinium pilosum.</title>
        <authorList>
            <person name="Shikuma N.J."/>
            <person name="Farrell M.V."/>
        </authorList>
    </citation>
    <scope>NUCLEOTIDE SEQUENCE</scope>
    <source>
        <strain evidence="1">MMG032</strain>
        <plasmid evidence="1">unnaned</plasmid>
    </source>
</reference>
<protein>
    <submittedName>
        <fullName evidence="1">Uncharacterized protein</fullName>
    </submittedName>
</protein>
<accession>A0AAU7MTG8</accession>
<sequence>MKTIGELCDTHGKYVSQGGKDPFYITVVEPLMSEIEAISGLKGSYEVEGRFDVKALARFRKGDKTSHQLLIDYTGEAPDGGRSLMIWMNPNNLPAKLKAQVVNHPSGPVFPIPRNWTAEEFSQLIRFDD</sequence>
<dbReference type="RefSeq" id="WP_222534938.1">
    <property type="nucleotide sequence ID" value="NZ_CP157803.1"/>
</dbReference>
<gene>
    <name evidence="1" type="ORF">ABNF92_19890</name>
</gene>
<geneLocation type="plasmid" evidence="1">
    <name>unnaned</name>
</geneLocation>
<evidence type="ECO:0000313" key="1">
    <source>
        <dbReference type="EMBL" id="XBQ21571.1"/>
    </source>
</evidence>